<reference evidence="3 4" key="1">
    <citation type="submission" date="2020-08" db="EMBL/GenBank/DDBJ databases">
        <title>Sequencing the genomes of 1000 actinobacteria strains.</title>
        <authorList>
            <person name="Klenk H.-P."/>
        </authorList>
    </citation>
    <scope>NUCLEOTIDE SEQUENCE [LARGE SCALE GENOMIC DNA]</scope>
    <source>
        <strain evidence="3 4">DSM 40129</strain>
    </source>
</reference>
<dbReference type="InterPro" id="IPR003141">
    <property type="entry name" value="Pol/His_phosphatase_N"/>
</dbReference>
<evidence type="ECO:0000256" key="1">
    <source>
        <dbReference type="SAM" id="MobiDB-lite"/>
    </source>
</evidence>
<dbReference type="GO" id="GO:0003824">
    <property type="term" value="F:catalytic activity"/>
    <property type="evidence" value="ECO:0007669"/>
    <property type="project" value="InterPro"/>
</dbReference>
<dbReference type="EMBL" id="JACHLX010000001">
    <property type="protein sequence ID" value="MBB5815142.1"/>
    <property type="molecule type" value="Genomic_DNA"/>
</dbReference>
<dbReference type="PROSITE" id="PS51318">
    <property type="entry name" value="TAT"/>
    <property type="match status" value="1"/>
</dbReference>
<evidence type="ECO:0000313" key="4">
    <source>
        <dbReference type="Proteomes" id="UP000579531"/>
    </source>
</evidence>
<keyword evidence="4" id="KW-1185">Reference proteome</keyword>
<feature type="domain" description="Polymerase/histidinol phosphatase N-terminal" evidence="2">
    <location>
        <begin position="69"/>
        <end position="144"/>
    </location>
</feature>
<dbReference type="Pfam" id="PF02811">
    <property type="entry name" value="PHP"/>
    <property type="match status" value="1"/>
</dbReference>
<dbReference type="Gene3D" id="3.20.20.140">
    <property type="entry name" value="Metal-dependent hydrolases"/>
    <property type="match status" value="1"/>
</dbReference>
<name>A0AA89TKM9_STRCU</name>
<dbReference type="Proteomes" id="UP000579531">
    <property type="component" value="Unassembled WGS sequence"/>
</dbReference>
<evidence type="ECO:0000313" key="3">
    <source>
        <dbReference type="EMBL" id="MBB5815142.1"/>
    </source>
</evidence>
<dbReference type="InterPro" id="IPR004013">
    <property type="entry name" value="PHP_dom"/>
</dbReference>
<organism evidence="3 4">
    <name type="scientific">Streptomyces collinus</name>
    <dbReference type="NCBI Taxonomy" id="42684"/>
    <lineage>
        <taxon>Bacteria</taxon>
        <taxon>Bacillati</taxon>
        <taxon>Actinomycetota</taxon>
        <taxon>Actinomycetes</taxon>
        <taxon>Kitasatosporales</taxon>
        <taxon>Streptomycetaceae</taxon>
        <taxon>Streptomyces</taxon>
    </lineage>
</organism>
<gene>
    <name evidence="3" type="ORF">HNR72_006170</name>
</gene>
<dbReference type="AlphaFoldDB" id="A0AA89TKM9"/>
<evidence type="ECO:0000259" key="2">
    <source>
        <dbReference type="SMART" id="SM00481"/>
    </source>
</evidence>
<accession>A0AA89TKM9</accession>
<sequence>MTEQQLPAWADPSVSPSALDPQGVSRRGLLRRAGLFGAAFALGSAAVPARAADGLRPGGEDPRLAYLVGDHHIHSVYSHDAKYTFSQLAAAGAKYGLDWMVFTEHSNFGHAGFGAALEHREILDARAENPRQLIFQGLEWYIPAAEHCTVFTAPGPHEVDVLTRFESAYDGKLLAYDKGGPGDADTARNEAHAVKAIKWLAEQRRSGYVDDVLVLANHPMRLGIDSPHEMRNWRDAAPEIMIGMEGAPGAQGAAIPGWRGAGSIRGEYENKPSAQSWPGYPADAYLTYGGFDWATATVGGLWDSMLAEGRLFSVTTNSDAHRIVFDTWKNGDWAPGQTFDSTGRLPDPVNTDTPQPGSDFWPGQFSRTHVGVTRYGYRAVMAGMRAGRVWLDHGHLLDGLEVRLTRDHDRGRGVTLGGRLRVRKGEKLILNVTVTTASRPNPQGILPEPAHVDVIRGTVRGPVADRDTWKAPDTRVVESRDVSGRTGTYTLRIPLTAGNESFYVRLRGSDGNRNGTGYLGASVDPHGPVPHAPGNGDPWADTWFYSNPVFVDVEGA</sequence>
<dbReference type="RefSeq" id="WP_184852112.1">
    <property type="nucleotide sequence ID" value="NZ_BAABFE010000002.1"/>
</dbReference>
<protein>
    <recommendedName>
        <fullName evidence="2">Polymerase/histidinol phosphatase N-terminal domain-containing protein</fullName>
    </recommendedName>
</protein>
<dbReference type="InterPro" id="IPR016195">
    <property type="entry name" value="Pol/histidinol_Pase-like"/>
</dbReference>
<dbReference type="GeneID" id="93842593"/>
<dbReference type="InterPro" id="IPR006311">
    <property type="entry name" value="TAT_signal"/>
</dbReference>
<dbReference type="SMART" id="SM00481">
    <property type="entry name" value="POLIIIAc"/>
    <property type="match status" value="1"/>
</dbReference>
<dbReference type="SUPFAM" id="SSF89550">
    <property type="entry name" value="PHP domain-like"/>
    <property type="match status" value="1"/>
</dbReference>
<feature type="region of interest" description="Disordered" evidence="1">
    <location>
        <begin position="1"/>
        <end position="21"/>
    </location>
</feature>
<proteinExistence type="predicted"/>
<comment type="caution">
    <text evidence="3">The sequence shown here is derived from an EMBL/GenBank/DDBJ whole genome shotgun (WGS) entry which is preliminary data.</text>
</comment>